<dbReference type="EMBL" id="BKCP01009270">
    <property type="protein sequence ID" value="GER50440.1"/>
    <property type="molecule type" value="Genomic_DNA"/>
</dbReference>
<gene>
    <name evidence="4" type="ORF">STAS_27750</name>
</gene>
<protein>
    <submittedName>
        <fullName evidence="4">Mannose-P-dolichol utilization defect 1 protein</fullName>
    </submittedName>
</protein>
<dbReference type="PANTHER" id="PTHR12226:SF2">
    <property type="entry name" value="MANNOSE-P-DOLICHOL UTILIZATION DEFECT 1 PROTEIN"/>
    <property type="match status" value="1"/>
</dbReference>
<keyword evidence="5" id="KW-1185">Reference proteome</keyword>
<dbReference type="OrthoDB" id="271506at2759"/>
<keyword evidence="2" id="KW-0677">Repeat</keyword>
<feature type="compositionally biased region" description="Low complexity" evidence="3">
    <location>
        <begin position="334"/>
        <end position="350"/>
    </location>
</feature>
<evidence type="ECO:0000313" key="4">
    <source>
        <dbReference type="EMBL" id="GER50440.1"/>
    </source>
</evidence>
<sequence>MVVMKFVGMDFSCILGSLRSSEIPEKDCLLPLISKLLGYCIVAASTIVKLPQIVFRNPWSSVIMPKFGIECNLASSHGVSFSHHMFNKFLMCGTENKDMGKQVHVEKNASKIDIGILKILKNGSIRGLSVLAFELEVVGYTIALAYCLHKGLPFSAYGELAFLLIQGFLKNTDQSSSTLAQTLNQFTLNKSTGELSFITSFMNFGGSMERLLFIVEGEGPCGDDVELQRNRPIIYGEQIDIKAYSALYVGRTKIQAAWRLPALTRFSVASSLLPRARCMTKDIEENTVSRSGSVRSSEASNSSSSRTPPVQRSAASSPSSRARDMARDTKEMMVSRNSIVRSSSTSSSTSRRNDKDRVSRYIVLCRKAH</sequence>
<feature type="compositionally biased region" description="Basic and acidic residues" evidence="3">
    <location>
        <begin position="321"/>
        <end position="333"/>
    </location>
</feature>
<evidence type="ECO:0000256" key="3">
    <source>
        <dbReference type="SAM" id="MobiDB-lite"/>
    </source>
</evidence>
<accession>A0A5A7QYH5</accession>
<proteinExistence type="predicted"/>
<dbReference type="GO" id="GO:0016020">
    <property type="term" value="C:membrane"/>
    <property type="evidence" value="ECO:0007669"/>
    <property type="project" value="UniProtKB-SubCell"/>
</dbReference>
<dbReference type="Proteomes" id="UP000325081">
    <property type="component" value="Unassembled WGS sequence"/>
</dbReference>
<dbReference type="PANTHER" id="PTHR12226">
    <property type="entry name" value="MANNOSE-P-DOLICHOL UTILIZATION DEFECT 1 LEC35 -RELATED"/>
    <property type="match status" value="1"/>
</dbReference>
<evidence type="ECO:0000256" key="1">
    <source>
        <dbReference type="ARBA" id="ARBA00022448"/>
    </source>
</evidence>
<reference evidence="5" key="1">
    <citation type="journal article" date="2019" name="Curr. Biol.">
        <title>Genome Sequence of Striga asiatica Provides Insight into the Evolution of Plant Parasitism.</title>
        <authorList>
            <person name="Yoshida S."/>
            <person name="Kim S."/>
            <person name="Wafula E.K."/>
            <person name="Tanskanen J."/>
            <person name="Kim Y.M."/>
            <person name="Honaas L."/>
            <person name="Yang Z."/>
            <person name="Spallek T."/>
            <person name="Conn C.E."/>
            <person name="Ichihashi Y."/>
            <person name="Cheong K."/>
            <person name="Cui S."/>
            <person name="Der J.P."/>
            <person name="Gundlach H."/>
            <person name="Jiao Y."/>
            <person name="Hori C."/>
            <person name="Ishida J.K."/>
            <person name="Kasahara H."/>
            <person name="Kiba T."/>
            <person name="Kim M.S."/>
            <person name="Koo N."/>
            <person name="Laohavisit A."/>
            <person name="Lee Y.H."/>
            <person name="Lumba S."/>
            <person name="McCourt P."/>
            <person name="Mortimer J.C."/>
            <person name="Mutuku J.M."/>
            <person name="Nomura T."/>
            <person name="Sasaki-Sekimoto Y."/>
            <person name="Seto Y."/>
            <person name="Wang Y."/>
            <person name="Wakatake T."/>
            <person name="Sakakibara H."/>
            <person name="Demura T."/>
            <person name="Yamaguchi S."/>
            <person name="Yoneyama K."/>
            <person name="Manabe R.I."/>
            <person name="Nelson D.C."/>
            <person name="Schulman A.H."/>
            <person name="Timko M.P."/>
            <person name="dePamphilis C.W."/>
            <person name="Choi D."/>
            <person name="Shirasu K."/>
        </authorList>
    </citation>
    <scope>NUCLEOTIDE SEQUENCE [LARGE SCALE GENOMIC DNA]</scope>
    <source>
        <strain evidence="5">cv. UVA1</strain>
    </source>
</reference>
<feature type="compositionally biased region" description="Low complexity" evidence="3">
    <location>
        <begin position="289"/>
        <end position="320"/>
    </location>
</feature>
<name>A0A5A7QYH5_STRAF</name>
<organism evidence="4 5">
    <name type="scientific">Striga asiatica</name>
    <name type="common">Asiatic witchweed</name>
    <name type="synonym">Buchnera asiatica</name>
    <dbReference type="NCBI Taxonomy" id="4170"/>
    <lineage>
        <taxon>Eukaryota</taxon>
        <taxon>Viridiplantae</taxon>
        <taxon>Streptophyta</taxon>
        <taxon>Embryophyta</taxon>
        <taxon>Tracheophyta</taxon>
        <taxon>Spermatophyta</taxon>
        <taxon>Magnoliopsida</taxon>
        <taxon>eudicotyledons</taxon>
        <taxon>Gunneridae</taxon>
        <taxon>Pentapetalae</taxon>
        <taxon>asterids</taxon>
        <taxon>lamiids</taxon>
        <taxon>Lamiales</taxon>
        <taxon>Orobanchaceae</taxon>
        <taxon>Buchnereae</taxon>
        <taxon>Striga</taxon>
    </lineage>
</organism>
<keyword evidence="1" id="KW-0813">Transport</keyword>
<evidence type="ECO:0000256" key="2">
    <source>
        <dbReference type="ARBA" id="ARBA00022737"/>
    </source>
</evidence>
<evidence type="ECO:0000313" key="5">
    <source>
        <dbReference type="Proteomes" id="UP000325081"/>
    </source>
</evidence>
<dbReference type="InterPro" id="IPR016817">
    <property type="entry name" value="MannP-dilichol_defect-1"/>
</dbReference>
<comment type="caution">
    <text evidence="4">The sequence shown here is derived from an EMBL/GenBank/DDBJ whole genome shotgun (WGS) entry which is preliminary data.</text>
</comment>
<dbReference type="AlphaFoldDB" id="A0A5A7QYH5"/>
<feature type="region of interest" description="Disordered" evidence="3">
    <location>
        <begin position="284"/>
        <end position="355"/>
    </location>
</feature>